<reference evidence="2" key="1">
    <citation type="submission" date="2021-01" db="EMBL/GenBank/DDBJ databases">
        <authorList>
            <person name="Corre E."/>
            <person name="Pelletier E."/>
            <person name="Niang G."/>
            <person name="Scheremetjew M."/>
            <person name="Finn R."/>
            <person name="Kale V."/>
            <person name="Holt S."/>
            <person name="Cochrane G."/>
            <person name="Meng A."/>
            <person name="Brown T."/>
            <person name="Cohen L."/>
        </authorList>
    </citation>
    <scope>NUCLEOTIDE SEQUENCE</scope>
    <source>
        <strain evidence="2">RCC1693</strain>
    </source>
</reference>
<evidence type="ECO:0000313" key="2">
    <source>
        <dbReference type="EMBL" id="CAD9385733.1"/>
    </source>
</evidence>
<accession>A0A7S2B3Q7</accession>
<dbReference type="EMBL" id="HBGT01003166">
    <property type="protein sequence ID" value="CAD9385733.1"/>
    <property type="molecule type" value="Transcribed_RNA"/>
</dbReference>
<feature type="compositionally biased region" description="Polar residues" evidence="1">
    <location>
        <begin position="38"/>
        <end position="66"/>
    </location>
</feature>
<proteinExistence type="predicted"/>
<gene>
    <name evidence="2" type="ORF">FPAR1323_LOCUS1755</name>
</gene>
<organism evidence="2">
    <name type="scientific">Florenciella parvula</name>
    <dbReference type="NCBI Taxonomy" id="236787"/>
    <lineage>
        <taxon>Eukaryota</taxon>
        <taxon>Sar</taxon>
        <taxon>Stramenopiles</taxon>
        <taxon>Ochrophyta</taxon>
        <taxon>Dictyochophyceae</taxon>
        <taxon>Florenciellales</taxon>
        <taxon>Florenciella</taxon>
    </lineage>
</organism>
<feature type="compositionally biased region" description="Basic and acidic residues" evidence="1">
    <location>
        <begin position="68"/>
        <end position="81"/>
    </location>
</feature>
<evidence type="ECO:0000256" key="1">
    <source>
        <dbReference type="SAM" id="MobiDB-lite"/>
    </source>
</evidence>
<protein>
    <submittedName>
        <fullName evidence="2">Uncharacterized protein</fullName>
    </submittedName>
</protein>
<dbReference type="AlphaFoldDB" id="A0A7S2B3Q7"/>
<feature type="region of interest" description="Disordered" evidence="1">
    <location>
        <begin position="37"/>
        <end position="81"/>
    </location>
</feature>
<sequence length="158" mass="17585">MSTLAMFATAVAQSDWNDASNYDPTFLFDPSMLPATPQPSTSFATSPVSPSRHGSLSLSHRNSGWERNQAKEDQRQQQTKVEHARFISSYPLDDLHAVLEYRPGTASSVPRNRHCKAEQKRMQALCSEQAPVFGNARECKEYAHNFLMAQQGRAAVLG</sequence>
<name>A0A7S2B3Q7_9STRA</name>